<dbReference type="RefSeq" id="WP_109656675.1">
    <property type="nucleotide sequence ID" value="NZ_CP029145.1"/>
</dbReference>
<keyword evidence="3" id="KW-1185">Reference proteome</keyword>
<feature type="chain" id="PRO_5016265665" description="DUF5683 domain-containing protein" evidence="1">
    <location>
        <begin position="34"/>
        <end position="207"/>
    </location>
</feature>
<evidence type="ECO:0000313" key="3">
    <source>
        <dbReference type="Proteomes" id="UP000245999"/>
    </source>
</evidence>
<dbReference type="KEGG" id="hnv:DDQ68_13000"/>
<dbReference type="Proteomes" id="UP000245999">
    <property type="component" value="Chromosome"/>
</dbReference>
<keyword evidence="1" id="KW-0732">Signal</keyword>
<evidence type="ECO:0000256" key="1">
    <source>
        <dbReference type="SAM" id="SignalP"/>
    </source>
</evidence>
<accession>A0A2Z3GY04</accession>
<reference evidence="3" key="1">
    <citation type="submission" date="2018-04" db="EMBL/GenBank/DDBJ databases">
        <title>Complete genome of Antarctic heterotrophic bacterium Hymenobacter nivis.</title>
        <authorList>
            <person name="Terashima M."/>
        </authorList>
    </citation>
    <scope>NUCLEOTIDE SEQUENCE [LARGE SCALE GENOMIC DNA]</scope>
    <source>
        <strain evidence="3">NBRC 111535</strain>
    </source>
</reference>
<name>A0A2Z3GY04_9BACT</name>
<dbReference type="OrthoDB" id="876476at2"/>
<evidence type="ECO:0000313" key="2">
    <source>
        <dbReference type="EMBL" id="AWM33620.1"/>
    </source>
</evidence>
<feature type="signal peptide" evidence="1">
    <location>
        <begin position="1"/>
        <end position="33"/>
    </location>
</feature>
<gene>
    <name evidence="2" type="ORF">DDQ68_13000</name>
</gene>
<dbReference type="EMBL" id="CP029145">
    <property type="protein sequence ID" value="AWM33620.1"/>
    <property type="molecule type" value="Genomic_DNA"/>
</dbReference>
<sequence>MQYYIPSANLIPRLYFIVFLLALATAAPRPAAAQTGPATIRLQPDDAARGLSGPQHNFYFLPPGKTGEDYQNAGFFGQKLRPYLSPNAEALAHLNDYRRQKTLFLADRLVAVGALGLYGSQVFAKDSGQQYFNGAQQVAAGLFIASLLATIPINRHTNEHLQQAVSAYNNGPTGTHGTWWQQWGPSTAGLRLGPQSTPLLALGWGLR</sequence>
<proteinExistence type="predicted"/>
<dbReference type="AlphaFoldDB" id="A0A2Z3GY04"/>
<protein>
    <recommendedName>
        <fullName evidence="4">DUF5683 domain-containing protein</fullName>
    </recommendedName>
</protein>
<organism evidence="2 3">
    <name type="scientific">Hymenobacter nivis</name>
    <dbReference type="NCBI Taxonomy" id="1850093"/>
    <lineage>
        <taxon>Bacteria</taxon>
        <taxon>Pseudomonadati</taxon>
        <taxon>Bacteroidota</taxon>
        <taxon>Cytophagia</taxon>
        <taxon>Cytophagales</taxon>
        <taxon>Hymenobacteraceae</taxon>
        <taxon>Hymenobacter</taxon>
    </lineage>
</organism>
<evidence type="ECO:0008006" key="4">
    <source>
        <dbReference type="Google" id="ProtNLM"/>
    </source>
</evidence>